<dbReference type="GO" id="GO:0046983">
    <property type="term" value="F:protein dimerization activity"/>
    <property type="evidence" value="ECO:0007669"/>
    <property type="project" value="InterPro"/>
</dbReference>
<evidence type="ECO:0000256" key="4">
    <source>
        <dbReference type="ARBA" id="ARBA00022679"/>
    </source>
</evidence>
<keyword evidence="13" id="KW-1185">Reference proteome</keyword>
<gene>
    <name evidence="12" type="ORF">EDD29_5934</name>
</gene>
<keyword evidence="9" id="KW-0812">Transmembrane</keyword>
<sequence length="392" mass="40693">MSAGRAVVTIERMGAIARYLRRGANSAAATALLVVSAVVYPPVLFFSVHSGRSGFGLVEVAPSAVLTLAVLALVRRAPLFALAALLTAWTAAALEMPKPEIALLFAVFVDGAVAAIALTRPRWVSLTALGAAITVQLACVLVLADPGPVLTLLLAVAALAVPLAWLGGATVRQNRRHAQELAERAAAEAVAAERLRIARDLHDMVAHSIGVIAIQAGVGGRVIDTQPAEARNALAAIEESSRETLAGLRRMLGALRRADPVDALTPGLAGLDRLVRTTGDAGVAVDVRWTGERRDLPAEVDLAAFRIVQESVTNVVRHARTGSCRVSLGFGEEELVVEVADEGAGPSGEPAGYGLLGMRERTGLLGGSLTAGPRETGGFRVEARLPLAGTAR</sequence>
<keyword evidence="4" id="KW-0808">Transferase</keyword>
<dbReference type="InterPro" id="IPR036890">
    <property type="entry name" value="HATPase_C_sf"/>
</dbReference>
<dbReference type="CDD" id="cd16917">
    <property type="entry name" value="HATPase_UhpB-NarQ-NarX-like"/>
    <property type="match status" value="1"/>
</dbReference>
<protein>
    <recommendedName>
        <fullName evidence="2">histidine kinase</fullName>
        <ecNumber evidence="2">2.7.13.3</ecNumber>
    </recommendedName>
</protein>
<evidence type="ECO:0000256" key="7">
    <source>
        <dbReference type="ARBA" id="ARBA00022840"/>
    </source>
</evidence>
<keyword evidence="6 12" id="KW-0418">Kinase</keyword>
<feature type="domain" description="Signal transduction histidine kinase subgroup 3 dimerisation and phosphoacceptor" evidence="11">
    <location>
        <begin position="193"/>
        <end position="258"/>
    </location>
</feature>
<keyword evidence="3" id="KW-0597">Phosphoprotein</keyword>
<dbReference type="InterPro" id="IPR050482">
    <property type="entry name" value="Sensor_HK_TwoCompSys"/>
</dbReference>
<comment type="catalytic activity">
    <reaction evidence="1">
        <text>ATP + protein L-histidine = ADP + protein N-phospho-L-histidine.</text>
        <dbReference type="EC" id="2.7.13.3"/>
    </reaction>
</comment>
<keyword evidence="7" id="KW-0067">ATP-binding</keyword>
<comment type="caution">
    <text evidence="12">The sequence shown here is derived from an EMBL/GenBank/DDBJ whole genome shotgun (WGS) entry which is preliminary data.</text>
</comment>
<dbReference type="InterPro" id="IPR011712">
    <property type="entry name" value="Sig_transdc_His_kin_sub3_dim/P"/>
</dbReference>
<dbReference type="AlphaFoldDB" id="A0A3N1D409"/>
<evidence type="ECO:0000256" key="5">
    <source>
        <dbReference type="ARBA" id="ARBA00022741"/>
    </source>
</evidence>
<dbReference type="EC" id="2.7.13.3" evidence="2"/>
<dbReference type="PANTHER" id="PTHR24421:SF10">
    <property type="entry name" value="NITRATE_NITRITE SENSOR PROTEIN NARQ"/>
    <property type="match status" value="1"/>
</dbReference>
<organism evidence="12 13">
    <name type="scientific">Actinocorallia herbida</name>
    <dbReference type="NCBI Taxonomy" id="58109"/>
    <lineage>
        <taxon>Bacteria</taxon>
        <taxon>Bacillati</taxon>
        <taxon>Actinomycetota</taxon>
        <taxon>Actinomycetes</taxon>
        <taxon>Streptosporangiales</taxon>
        <taxon>Thermomonosporaceae</taxon>
        <taxon>Actinocorallia</taxon>
    </lineage>
</organism>
<dbReference type="SUPFAM" id="SSF55874">
    <property type="entry name" value="ATPase domain of HSP90 chaperone/DNA topoisomerase II/histidine kinase"/>
    <property type="match status" value="1"/>
</dbReference>
<dbReference type="GO" id="GO:0005524">
    <property type="term" value="F:ATP binding"/>
    <property type="evidence" value="ECO:0007669"/>
    <property type="project" value="UniProtKB-KW"/>
</dbReference>
<feature type="domain" description="Histidine kinase/HSP90-like ATPase" evidence="10">
    <location>
        <begin position="303"/>
        <end position="388"/>
    </location>
</feature>
<evidence type="ECO:0000256" key="1">
    <source>
        <dbReference type="ARBA" id="ARBA00000085"/>
    </source>
</evidence>
<feature type="transmembrane region" description="Helical" evidence="9">
    <location>
        <begin position="79"/>
        <end position="95"/>
    </location>
</feature>
<evidence type="ECO:0000256" key="3">
    <source>
        <dbReference type="ARBA" id="ARBA00022553"/>
    </source>
</evidence>
<proteinExistence type="predicted"/>
<dbReference type="PANTHER" id="PTHR24421">
    <property type="entry name" value="NITRATE/NITRITE SENSOR PROTEIN NARX-RELATED"/>
    <property type="match status" value="1"/>
</dbReference>
<accession>A0A3N1D409</accession>
<feature type="transmembrane region" description="Helical" evidence="9">
    <location>
        <begin position="101"/>
        <end position="119"/>
    </location>
</feature>
<feature type="transmembrane region" description="Helical" evidence="9">
    <location>
        <begin position="150"/>
        <end position="171"/>
    </location>
</feature>
<feature type="transmembrane region" description="Helical" evidence="9">
    <location>
        <begin position="27"/>
        <end position="48"/>
    </location>
</feature>
<evidence type="ECO:0000256" key="2">
    <source>
        <dbReference type="ARBA" id="ARBA00012438"/>
    </source>
</evidence>
<keyword evidence="9" id="KW-1133">Transmembrane helix</keyword>
<keyword evidence="5" id="KW-0547">Nucleotide-binding</keyword>
<name>A0A3N1D409_9ACTN</name>
<dbReference type="EMBL" id="RJKE01000001">
    <property type="protein sequence ID" value="ROO88271.1"/>
    <property type="molecule type" value="Genomic_DNA"/>
</dbReference>
<feature type="transmembrane region" description="Helical" evidence="9">
    <location>
        <begin position="54"/>
        <end position="74"/>
    </location>
</feature>
<dbReference type="Gene3D" id="1.20.5.1930">
    <property type="match status" value="1"/>
</dbReference>
<dbReference type="Pfam" id="PF02518">
    <property type="entry name" value="HATPase_c"/>
    <property type="match status" value="1"/>
</dbReference>
<dbReference type="Gene3D" id="3.30.565.10">
    <property type="entry name" value="Histidine kinase-like ATPase, C-terminal domain"/>
    <property type="match status" value="1"/>
</dbReference>
<evidence type="ECO:0000256" key="6">
    <source>
        <dbReference type="ARBA" id="ARBA00022777"/>
    </source>
</evidence>
<keyword evidence="8" id="KW-0902">Two-component regulatory system</keyword>
<evidence type="ECO:0000256" key="8">
    <source>
        <dbReference type="ARBA" id="ARBA00023012"/>
    </source>
</evidence>
<reference evidence="12 13" key="1">
    <citation type="submission" date="2018-11" db="EMBL/GenBank/DDBJ databases">
        <title>Sequencing the genomes of 1000 actinobacteria strains.</title>
        <authorList>
            <person name="Klenk H.-P."/>
        </authorList>
    </citation>
    <scope>NUCLEOTIDE SEQUENCE [LARGE SCALE GENOMIC DNA]</scope>
    <source>
        <strain evidence="12 13">DSM 44254</strain>
    </source>
</reference>
<evidence type="ECO:0000259" key="10">
    <source>
        <dbReference type="Pfam" id="PF02518"/>
    </source>
</evidence>
<evidence type="ECO:0000313" key="12">
    <source>
        <dbReference type="EMBL" id="ROO88271.1"/>
    </source>
</evidence>
<evidence type="ECO:0000259" key="11">
    <source>
        <dbReference type="Pfam" id="PF07730"/>
    </source>
</evidence>
<feature type="transmembrane region" description="Helical" evidence="9">
    <location>
        <begin position="126"/>
        <end position="144"/>
    </location>
</feature>
<keyword evidence="9" id="KW-0472">Membrane</keyword>
<evidence type="ECO:0000256" key="9">
    <source>
        <dbReference type="SAM" id="Phobius"/>
    </source>
</evidence>
<evidence type="ECO:0000313" key="13">
    <source>
        <dbReference type="Proteomes" id="UP000272400"/>
    </source>
</evidence>
<dbReference type="GO" id="GO:0000155">
    <property type="term" value="F:phosphorelay sensor kinase activity"/>
    <property type="evidence" value="ECO:0007669"/>
    <property type="project" value="InterPro"/>
</dbReference>
<dbReference type="Proteomes" id="UP000272400">
    <property type="component" value="Unassembled WGS sequence"/>
</dbReference>
<dbReference type="InterPro" id="IPR003594">
    <property type="entry name" value="HATPase_dom"/>
</dbReference>
<dbReference type="Pfam" id="PF07730">
    <property type="entry name" value="HisKA_3"/>
    <property type="match status" value="1"/>
</dbReference>
<dbReference type="GO" id="GO:0016020">
    <property type="term" value="C:membrane"/>
    <property type="evidence" value="ECO:0007669"/>
    <property type="project" value="InterPro"/>
</dbReference>